<accession>A0A6H0KLJ8</accession>
<evidence type="ECO:0000313" key="1">
    <source>
        <dbReference type="EMBL" id="QIU94165.1"/>
    </source>
</evidence>
<dbReference type="CDD" id="cd13121">
    <property type="entry name" value="BF2867_like_C"/>
    <property type="match status" value="1"/>
</dbReference>
<protein>
    <submittedName>
        <fullName evidence="1">Uncharacterized protein</fullName>
    </submittedName>
</protein>
<dbReference type="Pfam" id="PF13149">
    <property type="entry name" value="Mfa_like_1"/>
    <property type="match status" value="1"/>
</dbReference>
<gene>
    <name evidence="1" type="ORF">BacF7301_08375</name>
</gene>
<proteinExistence type="predicted"/>
<name>A0A6H0KLJ8_9BACE</name>
<sequence length="106" mass="11995">MVRSTRRMEPFIRISFAPCVVTAGVRYEAILLPAESLSTGHMVTLHYANGEVYTWKMHQQIPKLEAGKMYEYDVTITKHEVKGISGWGIRLVGFRYSCTKRIASAG</sequence>
<dbReference type="Proteomes" id="UP000501780">
    <property type="component" value="Chromosome"/>
</dbReference>
<evidence type="ECO:0000313" key="2">
    <source>
        <dbReference type="Proteomes" id="UP000501780"/>
    </source>
</evidence>
<dbReference type="Gene3D" id="2.60.40.2630">
    <property type="match status" value="1"/>
</dbReference>
<dbReference type="AlphaFoldDB" id="A0A6H0KLJ8"/>
<keyword evidence="2" id="KW-1185">Reference proteome</keyword>
<dbReference type="InterPro" id="IPR025049">
    <property type="entry name" value="Mfa-like_1"/>
</dbReference>
<dbReference type="KEGG" id="bfc:BacF7301_08375"/>
<dbReference type="EMBL" id="CP050831">
    <property type="protein sequence ID" value="QIU94165.1"/>
    <property type="molecule type" value="Genomic_DNA"/>
</dbReference>
<dbReference type="RefSeq" id="WP_167961914.1">
    <property type="nucleotide sequence ID" value="NZ_CP050831.1"/>
</dbReference>
<organism evidence="1 2">
    <name type="scientific">Bacteroides faecium</name>
    <dbReference type="NCBI Taxonomy" id="2715212"/>
    <lineage>
        <taxon>Bacteria</taxon>
        <taxon>Pseudomonadati</taxon>
        <taxon>Bacteroidota</taxon>
        <taxon>Bacteroidia</taxon>
        <taxon>Bacteroidales</taxon>
        <taxon>Bacteroidaceae</taxon>
        <taxon>Bacteroides</taxon>
    </lineage>
</organism>
<reference evidence="1 2" key="1">
    <citation type="submission" date="2020-03" db="EMBL/GenBank/DDBJ databases">
        <title>Genomic analysis of Bacteroides faecium CBA7301.</title>
        <authorList>
            <person name="Kim J."/>
            <person name="Roh S.W."/>
        </authorList>
    </citation>
    <scope>NUCLEOTIDE SEQUENCE [LARGE SCALE GENOMIC DNA]</scope>
    <source>
        <strain evidence="1 2">CBA7301</strain>
    </source>
</reference>